<dbReference type="AlphaFoldDB" id="A0A6A5SRH4"/>
<name>A0A6A5SRH4_9PLEO</name>
<feature type="region of interest" description="Disordered" evidence="1">
    <location>
        <begin position="441"/>
        <end position="470"/>
    </location>
</feature>
<feature type="compositionally biased region" description="Basic and acidic residues" evidence="1">
    <location>
        <begin position="445"/>
        <end position="468"/>
    </location>
</feature>
<proteinExistence type="predicted"/>
<reference evidence="2" key="1">
    <citation type="journal article" date="2020" name="Stud. Mycol.">
        <title>101 Dothideomycetes genomes: a test case for predicting lifestyles and emergence of pathogens.</title>
        <authorList>
            <person name="Haridas S."/>
            <person name="Albert R."/>
            <person name="Binder M."/>
            <person name="Bloem J."/>
            <person name="Labutti K."/>
            <person name="Salamov A."/>
            <person name="Andreopoulos B."/>
            <person name="Baker S."/>
            <person name="Barry K."/>
            <person name="Bills G."/>
            <person name="Bluhm B."/>
            <person name="Cannon C."/>
            <person name="Castanera R."/>
            <person name="Culley D."/>
            <person name="Daum C."/>
            <person name="Ezra D."/>
            <person name="Gonzalez J."/>
            <person name="Henrissat B."/>
            <person name="Kuo A."/>
            <person name="Liang C."/>
            <person name="Lipzen A."/>
            <person name="Lutzoni F."/>
            <person name="Magnuson J."/>
            <person name="Mondo S."/>
            <person name="Nolan M."/>
            <person name="Ohm R."/>
            <person name="Pangilinan J."/>
            <person name="Park H.-J."/>
            <person name="Ramirez L."/>
            <person name="Alfaro M."/>
            <person name="Sun H."/>
            <person name="Tritt A."/>
            <person name="Yoshinaga Y."/>
            <person name="Zwiers L.-H."/>
            <person name="Turgeon B."/>
            <person name="Goodwin S."/>
            <person name="Spatafora J."/>
            <person name="Crous P."/>
            <person name="Grigoriev I."/>
        </authorList>
    </citation>
    <scope>NUCLEOTIDE SEQUENCE</scope>
    <source>
        <strain evidence="2">CBS 161.51</strain>
    </source>
</reference>
<dbReference type="Proteomes" id="UP000800038">
    <property type="component" value="Unassembled WGS sequence"/>
</dbReference>
<protein>
    <submittedName>
        <fullName evidence="2">Uncharacterized protein</fullName>
    </submittedName>
</protein>
<sequence>MPPSGPPLSVYGKGEESSIADDFWDQKIIAGTRTRLRALLGQQEKLAETRERLLIDRDTVLEDRKRLRDQRIHTGDAEGGLMNAFRNVYNRLGIPLPEDLTSAYTLVEEQRNKLGYLEDNHLRAEQDLGASEWTLMEMENDLYQYDLQQILLDEGLAGFNDDGDDKTQDVVGRSDPMLPSITVQYQVAVADLNRLANNFKILRKSSFDKIDMDRDLVLEEAYFPADDDRVSDYVRLFSDLLGQITDCEVIIQHLKMEGEPHGNSLTPRTRRLSVPVPRPTEACTDYDVPSRALSDSMVPVLSEDVSIMDRVQDWLLHYLKTNAVERLQYMSILEQEMVHRNEPRHEFEDYEERINQSWLSTKTNSMTWSCLTPPIARRRTSQSKRFHGPASFPGNHELQNLAFVPRKQQFSLGFDDNFKYEPVPTLFSVGREGVPQLQIDGVSAKGEKSPSPEEKAPKEYKPGYRESDTCSSLNTQSVAISYGGSTERATSDSMGVFRFSPTRLLFWLWKRRYDC</sequence>
<dbReference type="OrthoDB" id="3798432at2759"/>
<gene>
    <name evidence="2" type="ORF">EJ02DRAFT_512612</name>
</gene>
<organism evidence="2 3">
    <name type="scientific">Clathrospora elynae</name>
    <dbReference type="NCBI Taxonomy" id="706981"/>
    <lineage>
        <taxon>Eukaryota</taxon>
        <taxon>Fungi</taxon>
        <taxon>Dikarya</taxon>
        <taxon>Ascomycota</taxon>
        <taxon>Pezizomycotina</taxon>
        <taxon>Dothideomycetes</taxon>
        <taxon>Pleosporomycetidae</taxon>
        <taxon>Pleosporales</taxon>
        <taxon>Diademaceae</taxon>
        <taxon>Clathrospora</taxon>
    </lineage>
</organism>
<evidence type="ECO:0000313" key="3">
    <source>
        <dbReference type="Proteomes" id="UP000800038"/>
    </source>
</evidence>
<evidence type="ECO:0000256" key="1">
    <source>
        <dbReference type="SAM" id="MobiDB-lite"/>
    </source>
</evidence>
<accession>A0A6A5SRH4</accession>
<evidence type="ECO:0000313" key="2">
    <source>
        <dbReference type="EMBL" id="KAF1941206.1"/>
    </source>
</evidence>
<dbReference type="EMBL" id="ML976051">
    <property type="protein sequence ID" value="KAF1941206.1"/>
    <property type="molecule type" value="Genomic_DNA"/>
</dbReference>
<keyword evidence="3" id="KW-1185">Reference proteome</keyword>